<name>A0A4V1J039_ROZAC</name>
<sequence>MYTTPLAKRRTRQPDTPDTPDTPDLNEVKDTEIITSYFDGPDNHAKNMCHIELTRSSTFETIRLLHDSIVRVEGKISIKFQSYFYGSKISLKRSWNEYWAVVSQSHIFLFDLKTLNVFGEDYIRLWVDTMINDRHHSSSVTVPLAVKPSLALRLEKSFAIKSDISCQWKWISEEGHCIKMRTLEQEVNEWVQAINHQSSLCSGRVKGNEQKANLQARNIVKSKSKRF</sequence>
<dbReference type="EMBL" id="ML005096">
    <property type="protein sequence ID" value="RKP20219.1"/>
    <property type="molecule type" value="Genomic_DNA"/>
</dbReference>
<evidence type="ECO:0000313" key="2">
    <source>
        <dbReference type="EMBL" id="RKP20219.1"/>
    </source>
</evidence>
<evidence type="ECO:0008006" key="4">
    <source>
        <dbReference type="Google" id="ProtNLM"/>
    </source>
</evidence>
<gene>
    <name evidence="2" type="ORF">ROZALSC1DRAFT_21596</name>
</gene>
<reference evidence="3" key="1">
    <citation type="journal article" date="2018" name="Nat. Microbiol.">
        <title>Leveraging single-cell genomics to expand the fungal tree of life.</title>
        <authorList>
            <person name="Ahrendt S.R."/>
            <person name="Quandt C.A."/>
            <person name="Ciobanu D."/>
            <person name="Clum A."/>
            <person name="Salamov A."/>
            <person name="Andreopoulos B."/>
            <person name="Cheng J.F."/>
            <person name="Woyke T."/>
            <person name="Pelin A."/>
            <person name="Henrissat B."/>
            <person name="Reynolds N.K."/>
            <person name="Benny G.L."/>
            <person name="Smith M.E."/>
            <person name="James T.Y."/>
            <person name="Grigoriev I.V."/>
        </authorList>
    </citation>
    <scope>NUCLEOTIDE SEQUENCE [LARGE SCALE GENOMIC DNA]</scope>
    <source>
        <strain evidence="3">CSF55</strain>
    </source>
</reference>
<feature type="region of interest" description="Disordered" evidence="1">
    <location>
        <begin position="1"/>
        <end position="26"/>
    </location>
</feature>
<protein>
    <recommendedName>
        <fullName evidence="4">PH domain-containing protein</fullName>
    </recommendedName>
</protein>
<accession>A0A4V1J039</accession>
<dbReference type="Proteomes" id="UP000281549">
    <property type="component" value="Unassembled WGS sequence"/>
</dbReference>
<dbReference type="AlphaFoldDB" id="A0A4V1J039"/>
<evidence type="ECO:0000313" key="3">
    <source>
        <dbReference type="Proteomes" id="UP000281549"/>
    </source>
</evidence>
<evidence type="ECO:0000256" key="1">
    <source>
        <dbReference type="SAM" id="MobiDB-lite"/>
    </source>
</evidence>
<proteinExistence type="predicted"/>
<organism evidence="2 3">
    <name type="scientific">Rozella allomycis (strain CSF55)</name>
    <dbReference type="NCBI Taxonomy" id="988480"/>
    <lineage>
        <taxon>Eukaryota</taxon>
        <taxon>Fungi</taxon>
        <taxon>Fungi incertae sedis</taxon>
        <taxon>Cryptomycota</taxon>
        <taxon>Cryptomycota incertae sedis</taxon>
        <taxon>Rozella</taxon>
    </lineage>
</organism>